<feature type="domain" description="Nucleoside phosphorylase" evidence="4">
    <location>
        <begin position="18"/>
        <end position="191"/>
    </location>
</feature>
<sequence>MEVGYHIKCKKGDVAKNVIVVGDPGRATLASKIMEDARLVNENRGLLTYTGKYDGIEVTVATHGMGAPSAAIVIEELLMLGAQNIIRVGTTGAIQPHIDVGDVVVPNGAIPLDGSTRGYVPEGFCPVPDFFLMKTLCEAIDRRGLRKHVGLIATFDLFYAEANSAEMWRRRNVLSVEMECSVIFTLAYLRKA</sequence>
<dbReference type="PROSITE" id="PS01232">
    <property type="entry name" value="PNP_UDP_1"/>
    <property type="match status" value="1"/>
</dbReference>
<dbReference type="EMBL" id="QMQV01000002">
    <property type="protein sequence ID" value="RLE50678.1"/>
    <property type="molecule type" value="Genomic_DNA"/>
</dbReference>
<dbReference type="Pfam" id="PF01048">
    <property type="entry name" value="PNP_UDP_1"/>
    <property type="match status" value="1"/>
</dbReference>
<protein>
    <submittedName>
        <fullName evidence="5">Nucleoside phosphorylase</fullName>
    </submittedName>
</protein>
<organism evidence="5 6">
    <name type="scientific">Thermoproteota archaeon</name>
    <dbReference type="NCBI Taxonomy" id="2056631"/>
    <lineage>
        <taxon>Archaea</taxon>
        <taxon>Thermoproteota</taxon>
    </lineage>
</organism>
<dbReference type="InterPro" id="IPR000845">
    <property type="entry name" value="Nucleoside_phosphorylase_d"/>
</dbReference>
<evidence type="ECO:0000256" key="3">
    <source>
        <dbReference type="ARBA" id="ARBA00022679"/>
    </source>
</evidence>
<evidence type="ECO:0000259" key="4">
    <source>
        <dbReference type="Pfam" id="PF01048"/>
    </source>
</evidence>
<dbReference type="GO" id="GO:0009164">
    <property type="term" value="P:nucleoside catabolic process"/>
    <property type="evidence" value="ECO:0007669"/>
    <property type="project" value="UniProtKB-ARBA"/>
</dbReference>
<dbReference type="Proteomes" id="UP000278475">
    <property type="component" value="Unassembled WGS sequence"/>
</dbReference>
<dbReference type="AlphaFoldDB" id="A0A497EVK0"/>
<name>A0A497EVK0_9CREN</name>
<dbReference type="InterPro" id="IPR035994">
    <property type="entry name" value="Nucleoside_phosphorylase_sf"/>
</dbReference>
<evidence type="ECO:0000256" key="1">
    <source>
        <dbReference type="ARBA" id="ARBA00010456"/>
    </source>
</evidence>
<dbReference type="PANTHER" id="PTHR43691">
    <property type="entry name" value="URIDINE PHOSPHORYLASE"/>
    <property type="match status" value="1"/>
</dbReference>
<dbReference type="InterPro" id="IPR018016">
    <property type="entry name" value="Nucleoside_phosphorylase_CS"/>
</dbReference>
<dbReference type="SUPFAM" id="SSF53167">
    <property type="entry name" value="Purine and uridine phosphorylases"/>
    <property type="match status" value="1"/>
</dbReference>
<evidence type="ECO:0000313" key="6">
    <source>
        <dbReference type="Proteomes" id="UP000278475"/>
    </source>
</evidence>
<reference evidence="5 6" key="1">
    <citation type="submission" date="2018-06" db="EMBL/GenBank/DDBJ databases">
        <title>Extensive metabolic versatility and redundancy in microbially diverse, dynamic hydrothermal sediments.</title>
        <authorList>
            <person name="Dombrowski N."/>
            <person name="Teske A."/>
            <person name="Baker B.J."/>
        </authorList>
    </citation>
    <scope>NUCLEOTIDE SEQUENCE [LARGE SCALE GENOMIC DNA]</scope>
    <source>
        <strain evidence="5">B66_G16</strain>
    </source>
</reference>
<dbReference type="CDD" id="cd17767">
    <property type="entry name" value="UP_EcUdp-like"/>
    <property type="match status" value="1"/>
</dbReference>
<feature type="non-terminal residue" evidence="5">
    <location>
        <position position="192"/>
    </location>
</feature>
<proteinExistence type="inferred from homology"/>
<gene>
    <name evidence="5" type="ORF">DRJ31_00590</name>
</gene>
<evidence type="ECO:0000256" key="2">
    <source>
        <dbReference type="ARBA" id="ARBA00022676"/>
    </source>
</evidence>
<comment type="similarity">
    <text evidence="1">Belongs to the PNP/UDP phosphorylase family.</text>
</comment>
<dbReference type="GO" id="GO:0016763">
    <property type="term" value="F:pentosyltransferase activity"/>
    <property type="evidence" value="ECO:0007669"/>
    <property type="project" value="InterPro"/>
</dbReference>
<keyword evidence="2" id="KW-0328">Glycosyltransferase</keyword>
<comment type="caution">
    <text evidence="5">The sequence shown here is derived from an EMBL/GenBank/DDBJ whole genome shotgun (WGS) entry which is preliminary data.</text>
</comment>
<evidence type="ECO:0000313" key="5">
    <source>
        <dbReference type="EMBL" id="RLE50678.1"/>
    </source>
</evidence>
<keyword evidence="3" id="KW-0808">Transferase</keyword>
<dbReference type="Gene3D" id="3.40.50.1580">
    <property type="entry name" value="Nucleoside phosphorylase domain"/>
    <property type="match status" value="1"/>
</dbReference>
<accession>A0A497EVK0</accession>
<dbReference type="GO" id="GO:0005829">
    <property type="term" value="C:cytosol"/>
    <property type="evidence" value="ECO:0007669"/>
    <property type="project" value="TreeGrafter"/>
</dbReference>
<dbReference type="PANTHER" id="PTHR43691:SF11">
    <property type="entry name" value="FI09636P-RELATED"/>
    <property type="match status" value="1"/>
</dbReference>